<dbReference type="InterPro" id="IPR045246">
    <property type="entry name" value="Piwi_ago-like"/>
</dbReference>
<dbReference type="InterPro" id="IPR014811">
    <property type="entry name" value="ArgoL1"/>
</dbReference>
<dbReference type="GeneID" id="75829661"/>
<evidence type="ECO:0000259" key="1">
    <source>
        <dbReference type="PROSITE" id="PS50822"/>
    </source>
</evidence>
<dbReference type="InterPro" id="IPR012337">
    <property type="entry name" value="RNaseH-like_sf"/>
</dbReference>
<dbReference type="GO" id="GO:0003723">
    <property type="term" value="F:RNA binding"/>
    <property type="evidence" value="ECO:0007669"/>
    <property type="project" value="InterPro"/>
</dbReference>
<dbReference type="CDD" id="cd02846">
    <property type="entry name" value="PAZ_argonaute_like"/>
    <property type="match status" value="1"/>
</dbReference>
<dbReference type="Gene3D" id="2.170.260.10">
    <property type="entry name" value="paz domain"/>
    <property type="match status" value="1"/>
</dbReference>
<name>A0A9P9XZY9_9HYPO</name>
<dbReference type="CDD" id="cd04657">
    <property type="entry name" value="Piwi_ago-like"/>
    <property type="match status" value="1"/>
</dbReference>
<dbReference type="PROSITE" id="PS50822">
    <property type="entry name" value="PIWI"/>
    <property type="match status" value="1"/>
</dbReference>
<dbReference type="PANTHER" id="PTHR22891">
    <property type="entry name" value="EUKARYOTIC TRANSLATION INITIATION FACTOR 2C"/>
    <property type="match status" value="1"/>
</dbReference>
<dbReference type="Pfam" id="PF16486">
    <property type="entry name" value="ArgoN"/>
    <property type="match status" value="1"/>
</dbReference>
<dbReference type="InterPro" id="IPR036397">
    <property type="entry name" value="RNaseH_sf"/>
</dbReference>
<reference evidence="2" key="1">
    <citation type="journal article" date="2021" name="J Fungi (Basel)">
        <title>Genomic and Metabolomic Analyses of the Marine Fungus Emericellopsis cladophorae: Insights into Saltwater Adaptability Mechanisms and Its Biosynthetic Potential.</title>
        <authorList>
            <person name="Goncalves M.F.M."/>
            <person name="Hilario S."/>
            <person name="Van de Peer Y."/>
            <person name="Esteves A.C."/>
            <person name="Alves A."/>
        </authorList>
    </citation>
    <scope>NUCLEOTIDE SEQUENCE</scope>
    <source>
        <strain evidence="2">MUM 19.33</strain>
    </source>
</reference>
<dbReference type="InterPro" id="IPR032474">
    <property type="entry name" value="Argonaute_N"/>
</dbReference>
<protein>
    <submittedName>
        <fullName evidence="2">Stem cell self-renewal protein Piwi</fullName>
    </submittedName>
</protein>
<accession>A0A9P9XZY9</accession>
<dbReference type="SMART" id="SM01163">
    <property type="entry name" value="DUF1785"/>
    <property type="match status" value="1"/>
</dbReference>
<dbReference type="InterPro" id="IPR003165">
    <property type="entry name" value="Piwi"/>
</dbReference>
<dbReference type="Pfam" id="PF08699">
    <property type="entry name" value="ArgoL1"/>
    <property type="match status" value="1"/>
</dbReference>
<dbReference type="Gene3D" id="3.30.420.10">
    <property type="entry name" value="Ribonuclease H-like superfamily/Ribonuclease H"/>
    <property type="match status" value="1"/>
</dbReference>
<organism evidence="2 3">
    <name type="scientific">Emericellopsis cladophorae</name>
    <dbReference type="NCBI Taxonomy" id="2686198"/>
    <lineage>
        <taxon>Eukaryota</taxon>
        <taxon>Fungi</taxon>
        <taxon>Dikarya</taxon>
        <taxon>Ascomycota</taxon>
        <taxon>Pezizomycotina</taxon>
        <taxon>Sordariomycetes</taxon>
        <taxon>Hypocreomycetidae</taxon>
        <taxon>Hypocreales</taxon>
        <taxon>Bionectriaceae</taxon>
        <taxon>Emericellopsis</taxon>
    </lineage>
</organism>
<reference evidence="2" key="2">
    <citation type="submission" date="2022-07" db="EMBL/GenBank/DDBJ databases">
        <authorList>
            <person name="Goncalves M.F.M."/>
            <person name="Hilario S."/>
            <person name="Van De Peer Y."/>
            <person name="Esteves A.C."/>
            <person name="Alves A."/>
        </authorList>
    </citation>
    <scope>NUCLEOTIDE SEQUENCE</scope>
    <source>
        <strain evidence="2">MUM 19.33</strain>
    </source>
</reference>
<dbReference type="Proteomes" id="UP001055219">
    <property type="component" value="Unassembled WGS sequence"/>
</dbReference>
<dbReference type="InterPro" id="IPR036085">
    <property type="entry name" value="PAZ_dom_sf"/>
</dbReference>
<dbReference type="EMBL" id="JAGIXG020000026">
    <property type="protein sequence ID" value="KAI6781014.1"/>
    <property type="molecule type" value="Genomic_DNA"/>
</dbReference>
<dbReference type="SMART" id="SM00950">
    <property type="entry name" value="Piwi"/>
    <property type="match status" value="1"/>
</dbReference>
<dbReference type="Gene3D" id="3.40.50.2300">
    <property type="match status" value="1"/>
</dbReference>
<dbReference type="Pfam" id="PF02171">
    <property type="entry name" value="Piwi"/>
    <property type="match status" value="1"/>
</dbReference>
<dbReference type="OrthoDB" id="10252740at2759"/>
<dbReference type="Pfam" id="PF16488">
    <property type="entry name" value="ArgoL2"/>
    <property type="match status" value="1"/>
</dbReference>
<sequence length="1041" mass="114404">MPYSLQRGRPLYELHPLWTWLIAEAADVEVVAADAAALTEEVAAEVVQTPGVEDEVTTQLAAAVVVDSTVVVDEAALTAVVVAEAVAEEAEAAVGVLPTLRSCYLTGVHTALPARTGNSLDQKSVGSDFFPLRPAFGTDGTKVVVWANYFPISVSKSTFWKYTVEVSEVKEGSKGGKEVKGRKLHLVLDALVKTLEGTKSVAATEYKSQLVSTKKLDLKAGPVRIELPWQDGEGVDIYHATINGPTEVDMDQLSKYLTAQDHSSDDHSFPRYPESIDALNVILGHTPRTNLSGVSAVGSKRFFPIGSGNPLTSEVELFSSNPYELGDARPLIASRGFIQSARISTGRLLLNANVTCGVFKVSGPLTRIFDNLSLRGLDFTNLSKEHKIILRNAAKILPKTRVKVTMMVRGKAGGLKKVLKMKAINALVSKHNKSKHGDHPPKVDVKVSEFAGPRQVQFWLEENGQGKWVSVFDHFKNKYNMTLGDYPLLDLGNAQKPSFFPAELIEIEPGQPVKAKLNGTETTKMLLHACKKPQVNARLLEDTSRQVLCLDDKYLAKFGITVAKNLLAIEARVLNAPKIQYRGGGPNTKINPRDGSWNMQGVQVHRGGKVSKWTWCEIGPRESTPGMQTAVNRFSQVAKATGLDIGPPTPAPHHFMQAKPALEGDKLDKLFQWAQSQRIGFILFVFSPREDKSGVYNRIKVYGDCKYGIHTSCMVSSKFLPKHGGTMDASWRPEAYFANCALKWNLKAGGTNHKLAEDVKTLKPEEATMIVGYDVTHPTNMPAAKTVKNSPPSLAGVVSSVDKELGQWPSTVWEQQARQEMLDNRLTTTFVHHLRMWQKANKTVPKQIVIYRDGVSEGQFQQVLDIELPMIRQACTEVCGKAAPKLTIVVSVKRHHARFYPAEDGKQTKTGNVACGTIVDRGVTQARLWDFYVVAHAALQGTARPAHYTVLLDEIFRPKHKAGAANELIKLTHEMCYLFGRATKAISICPPAYYADIVCERARAHRPEFSDSDDSASESSKRSAGQAIAIHPNLADTMYYI</sequence>
<dbReference type="RefSeq" id="XP_051361870.1">
    <property type="nucleotide sequence ID" value="XM_051506969.1"/>
</dbReference>
<gene>
    <name evidence="2" type="ORF">J7T54_003156</name>
</gene>
<feature type="domain" description="Piwi" evidence="1">
    <location>
        <begin position="682"/>
        <end position="1007"/>
    </location>
</feature>
<dbReference type="InterPro" id="IPR032472">
    <property type="entry name" value="ArgoL2"/>
</dbReference>
<evidence type="ECO:0000313" key="2">
    <source>
        <dbReference type="EMBL" id="KAI6781014.1"/>
    </source>
</evidence>
<dbReference type="InterPro" id="IPR003100">
    <property type="entry name" value="PAZ_dom"/>
</dbReference>
<dbReference type="SUPFAM" id="SSF101690">
    <property type="entry name" value="PAZ domain"/>
    <property type="match status" value="1"/>
</dbReference>
<evidence type="ECO:0000313" key="3">
    <source>
        <dbReference type="Proteomes" id="UP001055219"/>
    </source>
</evidence>
<dbReference type="AlphaFoldDB" id="A0A9P9XZY9"/>
<proteinExistence type="predicted"/>
<dbReference type="Pfam" id="PF02170">
    <property type="entry name" value="PAZ"/>
    <property type="match status" value="1"/>
</dbReference>
<keyword evidence="3" id="KW-1185">Reference proteome</keyword>
<comment type="caution">
    <text evidence="2">The sequence shown here is derived from an EMBL/GenBank/DDBJ whole genome shotgun (WGS) entry which is preliminary data.</text>
</comment>
<dbReference type="SUPFAM" id="SSF53098">
    <property type="entry name" value="Ribonuclease H-like"/>
    <property type="match status" value="1"/>
</dbReference>